<protein>
    <submittedName>
        <fullName evidence="2">Polymer-forming cytoskeletal protein</fullName>
    </submittedName>
</protein>
<comment type="caution">
    <text evidence="2">The sequence shown here is derived from an EMBL/GenBank/DDBJ whole genome shotgun (WGS) entry which is preliminary data.</text>
</comment>
<gene>
    <name evidence="2" type="ORF">FYJ44_07905</name>
</gene>
<name>A0A6L5XLC8_9BACT</name>
<evidence type="ECO:0000313" key="2">
    <source>
        <dbReference type="EMBL" id="MSS27966.1"/>
    </source>
</evidence>
<dbReference type="InterPro" id="IPR007607">
    <property type="entry name" value="BacA/B"/>
</dbReference>
<reference evidence="2 3" key="1">
    <citation type="submission" date="2019-09" db="EMBL/GenBank/DDBJ databases">
        <title>In-depth cultivation of the pig gut microbiome towards novel bacterial diversity and tailored functional studies.</title>
        <authorList>
            <person name="Wylensek D."/>
            <person name="Hitch T.C.A."/>
            <person name="Clavel T."/>
        </authorList>
    </citation>
    <scope>NUCLEOTIDE SEQUENCE [LARGE SCALE GENOMIC DNA]</scope>
    <source>
        <strain evidence="2 3">PG-178-WT-4</strain>
    </source>
</reference>
<evidence type="ECO:0000313" key="3">
    <source>
        <dbReference type="Proteomes" id="UP000477488"/>
    </source>
</evidence>
<keyword evidence="3" id="KW-1185">Reference proteome</keyword>
<dbReference type="Proteomes" id="UP000477488">
    <property type="component" value="Unassembled WGS sequence"/>
</dbReference>
<evidence type="ECO:0000256" key="1">
    <source>
        <dbReference type="ARBA" id="ARBA00044755"/>
    </source>
</evidence>
<dbReference type="Pfam" id="PF04519">
    <property type="entry name" value="Bactofilin"/>
    <property type="match status" value="1"/>
</dbReference>
<dbReference type="PANTHER" id="PTHR35024">
    <property type="entry name" value="HYPOTHETICAL CYTOSOLIC PROTEIN"/>
    <property type="match status" value="1"/>
</dbReference>
<dbReference type="EMBL" id="VUMH01000007">
    <property type="protein sequence ID" value="MSS27966.1"/>
    <property type="molecule type" value="Genomic_DNA"/>
</dbReference>
<dbReference type="AlphaFoldDB" id="A0A6L5XLC8"/>
<organism evidence="2 3">
    <name type="scientific">Desulfovibrio porci</name>
    <dbReference type="NCBI Taxonomy" id="2605782"/>
    <lineage>
        <taxon>Bacteria</taxon>
        <taxon>Pseudomonadati</taxon>
        <taxon>Thermodesulfobacteriota</taxon>
        <taxon>Desulfovibrionia</taxon>
        <taxon>Desulfovibrionales</taxon>
        <taxon>Desulfovibrionaceae</taxon>
        <taxon>Desulfovibrio</taxon>
    </lineage>
</organism>
<comment type="similarity">
    <text evidence="1">Belongs to the bactofilin family.</text>
</comment>
<dbReference type="PANTHER" id="PTHR35024:SF4">
    <property type="entry name" value="POLYMER-FORMING CYTOSKELETAL PROTEIN"/>
    <property type="match status" value="1"/>
</dbReference>
<sequence length="129" mass="13500">MAKWGVPVGKDEIAYLGSDTVYEGKLTFKGTVRIEGKYTGEITSDGTLNVGKDAQVEGTLNVGELLLSGRFSGEVTAKRRVVVYASGVLEGTLQTPNLLTEEGGVIEGQVIMKNPGKLPAKNQSGGADA</sequence>
<proteinExistence type="inferred from homology"/>
<accession>A0A6L5XLC8</accession>